<protein>
    <recommendedName>
        <fullName evidence="6">Aldehyde dehydrogenase domain-containing protein</fullName>
    </recommendedName>
</protein>
<proteinExistence type="inferred from homology"/>
<dbReference type="InterPro" id="IPR016161">
    <property type="entry name" value="Ald_DH/histidinol_DH"/>
</dbReference>
<name>A0A1D8N5H6_YARLL</name>
<evidence type="ECO:0000256" key="4">
    <source>
        <dbReference type="PROSITE-ProRule" id="PRU10007"/>
    </source>
</evidence>
<gene>
    <name evidence="7" type="ORF">YALI1_A20398g</name>
</gene>
<feature type="active site" evidence="4">
    <location>
        <position position="236"/>
    </location>
</feature>
<dbReference type="VEuPathDB" id="FungiDB:YALI1_A20398g"/>
<dbReference type="RefSeq" id="XP_500242.2">
    <property type="nucleotide sequence ID" value="XM_500242.3"/>
</dbReference>
<organism evidence="7 8">
    <name type="scientific">Yarrowia lipolytica</name>
    <name type="common">Candida lipolytica</name>
    <dbReference type="NCBI Taxonomy" id="4952"/>
    <lineage>
        <taxon>Eukaryota</taxon>
        <taxon>Fungi</taxon>
        <taxon>Dikarya</taxon>
        <taxon>Ascomycota</taxon>
        <taxon>Saccharomycotina</taxon>
        <taxon>Dipodascomycetes</taxon>
        <taxon>Dipodascales</taxon>
        <taxon>Dipodascales incertae sedis</taxon>
        <taxon>Yarrowia</taxon>
    </lineage>
</organism>
<evidence type="ECO:0000256" key="2">
    <source>
        <dbReference type="ARBA" id="ARBA00022857"/>
    </source>
</evidence>
<dbReference type="EMBL" id="CP017553">
    <property type="protein sequence ID" value="AOW00885.1"/>
    <property type="molecule type" value="Genomic_DNA"/>
</dbReference>
<sequence length="466" mass="49859">MSVLTTVSPIDAVANFTTPEATREQAIATIEKANKAQKTWKQTSLEDRIKIVTKAYEHLTSEPGVDTLAKELTEQMGRPIAYTKGEITTAAARAKFLISVAPEALAPSREGADGLVDGFKKYITHEPLGTILIIFPWNYPYLCLTNALVPSLLAGNAVIIKPSPQTPKVADAFYKAFQEADLPEGILQVLHSGDNDLISDVIANPGIHGVSFTGSVAGGLAVQKAAAGRTIPVALELGGNDAAYVRPDVDVDAVAEDIVDGCVFNSGQSCCSIERVYVHADIYDQFEKAVVKVLSGYKVGDPLDKSTQLGPVVSIKSKENVEAQIKDALTKGGKALIPEGTFVTEDKAFVAPQILVGMSHDAEVLVEETFGPLVPLYKVQSDQEAIDLINDSKYGLTSSVWTKDLVVGEALGNEIEAGTVFVNRADYPDPTLAWTGWKNSGRGVSLSRFGFAGFTKLKSHHIKATN</sequence>
<dbReference type="AlphaFoldDB" id="A0A1D8N5H6"/>
<dbReference type="InterPro" id="IPR029510">
    <property type="entry name" value="Ald_DH_CS_GLU"/>
</dbReference>
<accession>A0A1D8N5H6</accession>
<comment type="similarity">
    <text evidence="1 5">Belongs to the aldehyde dehydrogenase family.</text>
</comment>
<reference evidence="7 8" key="1">
    <citation type="journal article" date="2016" name="PLoS ONE">
        <title>Sequence Assembly of Yarrowia lipolytica Strain W29/CLIB89 Shows Transposable Element Diversity.</title>
        <authorList>
            <person name="Magnan C."/>
            <person name="Yu J."/>
            <person name="Chang I."/>
            <person name="Jahn E."/>
            <person name="Kanomata Y."/>
            <person name="Wu J."/>
            <person name="Zeller M."/>
            <person name="Oakes M."/>
            <person name="Baldi P."/>
            <person name="Sandmeyer S."/>
        </authorList>
    </citation>
    <scope>NUCLEOTIDE SEQUENCE [LARGE SCALE GENOMIC DNA]</scope>
    <source>
        <strain evidence="8">CLIB89(W29)</strain>
    </source>
</reference>
<dbReference type="Proteomes" id="UP000182444">
    <property type="component" value="Chromosome 1A"/>
</dbReference>
<dbReference type="CDD" id="cd07102">
    <property type="entry name" value="ALDH_EDX86601"/>
    <property type="match status" value="1"/>
</dbReference>
<dbReference type="InterPro" id="IPR015590">
    <property type="entry name" value="Aldehyde_DH_dom"/>
</dbReference>
<evidence type="ECO:0000313" key="7">
    <source>
        <dbReference type="EMBL" id="AOW00885.1"/>
    </source>
</evidence>
<dbReference type="InterPro" id="IPR016162">
    <property type="entry name" value="Ald_DH_N"/>
</dbReference>
<dbReference type="Gene3D" id="3.40.309.10">
    <property type="entry name" value="Aldehyde Dehydrogenase, Chain A, domain 2"/>
    <property type="match status" value="1"/>
</dbReference>
<dbReference type="InterPro" id="IPR016163">
    <property type="entry name" value="Ald_DH_C"/>
</dbReference>
<dbReference type="Gene3D" id="3.40.605.10">
    <property type="entry name" value="Aldehyde Dehydrogenase, Chain A, domain 1"/>
    <property type="match status" value="1"/>
</dbReference>
<evidence type="ECO:0000259" key="6">
    <source>
        <dbReference type="Pfam" id="PF00171"/>
    </source>
</evidence>
<dbReference type="KEGG" id="yli:2906069"/>
<dbReference type="PROSITE" id="PS00687">
    <property type="entry name" value="ALDEHYDE_DEHYDR_GLU"/>
    <property type="match status" value="1"/>
</dbReference>
<dbReference type="FunFam" id="3.40.605.10:FF:000012">
    <property type="entry name" value="NAD-dependent succinate-semialdehyde dehydrogenase"/>
    <property type="match status" value="1"/>
</dbReference>
<evidence type="ECO:0000256" key="3">
    <source>
        <dbReference type="ARBA" id="ARBA00023002"/>
    </source>
</evidence>
<evidence type="ECO:0000256" key="1">
    <source>
        <dbReference type="ARBA" id="ARBA00009986"/>
    </source>
</evidence>
<dbReference type="SUPFAM" id="SSF53720">
    <property type="entry name" value="ALDH-like"/>
    <property type="match status" value="1"/>
</dbReference>
<dbReference type="GO" id="GO:0016620">
    <property type="term" value="F:oxidoreductase activity, acting on the aldehyde or oxo group of donors, NAD or NADP as acceptor"/>
    <property type="evidence" value="ECO:0007669"/>
    <property type="project" value="InterPro"/>
</dbReference>
<dbReference type="VEuPathDB" id="FungiDB:YALI0_A19448g"/>
<feature type="domain" description="Aldehyde dehydrogenase" evidence="6">
    <location>
        <begin position="5"/>
        <end position="459"/>
    </location>
</feature>
<dbReference type="FunFam" id="3.40.309.10:FF:000009">
    <property type="entry name" value="Aldehyde dehydrogenase A"/>
    <property type="match status" value="1"/>
</dbReference>
<keyword evidence="2" id="KW-0521">NADP</keyword>
<keyword evidence="3 5" id="KW-0560">Oxidoreductase</keyword>
<evidence type="ECO:0000256" key="5">
    <source>
        <dbReference type="RuleBase" id="RU003345"/>
    </source>
</evidence>
<dbReference type="GeneID" id="2906069"/>
<dbReference type="eggNOG" id="KOG2450">
    <property type="taxonomic scope" value="Eukaryota"/>
</dbReference>
<dbReference type="PANTHER" id="PTHR11699">
    <property type="entry name" value="ALDEHYDE DEHYDROGENASE-RELATED"/>
    <property type="match status" value="1"/>
</dbReference>
<evidence type="ECO:0000313" key="8">
    <source>
        <dbReference type="Proteomes" id="UP000182444"/>
    </source>
</evidence>
<dbReference type="Pfam" id="PF00171">
    <property type="entry name" value="Aldedh"/>
    <property type="match status" value="1"/>
</dbReference>